<evidence type="ECO:0000256" key="1">
    <source>
        <dbReference type="SAM" id="MobiDB-lite"/>
    </source>
</evidence>
<keyword evidence="4" id="KW-1185">Reference proteome</keyword>
<proteinExistence type="predicted"/>
<reference evidence="3 4" key="1">
    <citation type="submission" date="2021-03" db="EMBL/GenBank/DDBJ databases">
        <title>Genomic Encyclopedia of Type Strains, Phase IV (KMG-IV): sequencing the most valuable type-strain genomes for metagenomic binning, comparative biology and taxonomic classification.</title>
        <authorList>
            <person name="Goeker M."/>
        </authorList>
    </citation>
    <scope>NUCLEOTIDE SEQUENCE [LARGE SCALE GENOMIC DNA]</scope>
    <source>
        <strain evidence="3 4">DSM 101872</strain>
    </source>
</reference>
<dbReference type="EMBL" id="JAGGLU010000020">
    <property type="protein sequence ID" value="MBP2058941.1"/>
    <property type="molecule type" value="Genomic_DNA"/>
</dbReference>
<dbReference type="PROSITE" id="PS50943">
    <property type="entry name" value="HTH_CROC1"/>
    <property type="match status" value="1"/>
</dbReference>
<dbReference type="Gene3D" id="1.10.260.40">
    <property type="entry name" value="lambda repressor-like DNA-binding domains"/>
    <property type="match status" value="1"/>
</dbReference>
<accession>A0ABS4MGY3</accession>
<evidence type="ECO:0000313" key="3">
    <source>
        <dbReference type="EMBL" id="MBP2058941.1"/>
    </source>
</evidence>
<feature type="region of interest" description="Disordered" evidence="1">
    <location>
        <begin position="61"/>
        <end position="85"/>
    </location>
</feature>
<sequence length="120" mass="13643">MIQFERVKILAKQKKMTLKEVNDKAGIGTNSIYNWKTRKPGSDAVKAVAHVLGTSTDYLNGLTDNPIPRSEDEATDSIPLDQEMPYSYHGYNVPEKYLKIIRNLMEDDIKEGQAKQNEDK</sequence>
<dbReference type="SUPFAM" id="SSF47413">
    <property type="entry name" value="lambda repressor-like DNA-binding domains"/>
    <property type="match status" value="1"/>
</dbReference>
<dbReference type="InterPro" id="IPR001387">
    <property type="entry name" value="Cro/C1-type_HTH"/>
</dbReference>
<dbReference type="CDD" id="cd00093">
    <property type="entry name" value="HTH_XRE"/>
    <property type="match status" value="1"/>
</dbReference>
<dbReference type="RefSeq" id="WP_209687653.1">
    <property type="nucleotide sequence ID" value="NZ_JAGGLU010000020.1"/>
</dbReference>
<protein>
    <submittedName>
        <fullName evidence="3">Transcriptional regulator with XRE-family HTH domain</fullName>
    </submittedName>
</protein>
<evidence type="ECO:0000259" key="2">
    <source>
        <dbReference type="PROSITE" id="PS50943"/>
    </source>
</evidence>
<organism evidence="3 4">
    <name type="scientific">Lactobacillus colini</name>
    <dbReference type="NCBI Taxonomy" id="1819254"/>
    <lineage>
        <taxon>Bacteria</taxon>
        <taxon>Bacillati</taxon>
        <taxon>Bacillota</taxon>
        <taxon>Bacilli</taxon>
        <taxon>Lactobacillales</taxon>
        <taxon>Lactobacillaceae</taxon>
        <taxon>Lactobacillus</taxon>
    </lineage>
</organism>
<evidence type="ECO:0000313" key="4">
    <source>
        <dbReference type="Proteomes" id="UP001519292"/>
    </source>
</evidence>
<comment type="caution">
    <text evidence="3">The sequence shown here is derived from an EMBL/GenBank/DDBJ whole genome shotgun (WGS) entry which is preliminary data.</text>
</comment>
<gene>
    <name evidence="3" type="ORF">J2Z60_002132</name>
</gene>
<dbReference type="Proteomes" id="UP001519292">
    <property type="component" value="Unassembled WGS sequence"/>
</dbReference>
<dbReference type="InterPro" id="IPR010982">
    <property type="entry name" value="Lambda_DNA-bd_dom_sf"/>
</dbReference>
<dbReference type="SMART" id="SM00530">
    <property type="entry name" value="HTH_XRE"/>
    <property type="match status" value="1"/>
</dbReference>
<name>A0ABS4MGY3_9LACO</name>
<feature type="domain" description="HTH cro/C1-type" evidence="2">
    <location>
        <begin position="7"/>
        <end position="59"/>
    </location>
</feature>